<dbReference type="InterPro" id="IPR024264">
    <property type="entry name" value="DUF3786"/>
</dbReference>
<proteinExistence type="predicted"/>
<name>A0ABR7F724_9FIRM</name>
<sequence length="58" mass="7008">MFPFLPLSLCFWESDEDFPASLQILTDKNILDYMHYETLMFAITHMFNRLKEECEEGR</sequence>
<feature type="domain" description="DUF3786" evidence="1">
    <location>
        <begin position="1"/>
        <end position="47"/>
    </location>
</feature>
<evidence type="ECO:0000259" key="1">
    <source>
        <dbReference type="Pfam" id="PF12654"/>
    </source>
</evidence>
<reference evidence="2 3" key="1">
    <citation type="submission" date="2020-08" db="EMBL/GenBank/DDBJ databases">
        <title>Genome public.</title>
        <authorList>
            <person name="Liu C."/>
            <person name="Sun Q."/>
        </authorList>
    </citation>
    <scope>NUCLEOTIDE SEQUENCE [LARGE SCALE GENOMIC DNA]</scope>
    <source>
        <strain evidence="2 3">NSJ-34</strain>
    </source>
</reference>
<comment type="caution">
    <text evidence="2">The sequence shown here is derived from an EMBL/GenBank/DDBJ whole genome shotgun (WGS) entry which is preliminary data.</text>
</comment>
<dbReference type="Pfam" id="PF12654">
    <property type="entry name" value="DUF3786"/>
    <property type="match status" value="1"/>
</dbReference>
<organism evidence="2 3">
    <name type="scientific">Blautia celeris</name>
    <dbReference type="NCBI Taxonomy" id="2763026"/>
    <lineage>
        <taxon>Bacteria</taxon>
        <taxon>Bacillati</taxon>
        <taxon>Bacillota</taxon>
        <taxon>Clostridia</taxon>
        <taxon>Lachnospirales</taxon>
        <taxon>Lachnospiraceae</taxon>
        <taxon>Blautia</taxon>
    </lineage>
</organism>
<evidence type="ECO:0000313" key="2">
    <source>
        <dbReference type="EMBL" id="MBC5671014.1"/>
    </source>
</evidence>
<protein>
    <submittedName>
        <fullName evidence="2">DUF3786 domain-containing protein</fullName>
    </submittedName>
</protein>
<dbReference type="EMBL" id="JACOOU010000001">
    <property type="protein sequence ID" value="MBC5671014.1"/>
    <property type="molecule type" value="Genomic_DNA"/>
</dbReference>
<accession>A0ABR7F724</accession>
<dbReference type="Proteomes" id="UP000654573">
    <property type="component" value="Unassembled WGS sequence"/>
</dbReference>
<gene>
    <name evidence="2" type="ORF">H8S76_02035</name>
</gene>
<keyword evidence="3" id="KW-1185">Reference proteome</keyword>
<evidence type="ECO:0000313" key="3">
    <source>
        <dbReference type="Proteomes" id="UP000654573"/>
    </source>
</evidence>